<reference evidence="2" key="2">
    <citation type="submission" date="2025-08" db="UniProtKB">
        <authorList>
            <consortium name="RefSeq"/>
        </authorList>
    </citation>
    <scope>IDENTIFICATION</scope>
</reference>
<sequence length="365" mass="40257">MFEDFSFSSPSSTRPSRLALDGDDRLMVDSDSSLISPMSSRCPSPRSHRFPRTASRSRSSYFRSTQQPPTSVPFSAYDHKRLSISTLTRKLHEHTLQNPNGLQPEEAGRFDRPASPTPSDLGISTKFPGYVLTPPDTDHDDESLTSGSLSPQSGSPFLSPTSVPADFPAADNIDLSGNGNATTAAPSSDAWTVRAQRQQISRLQCNQSDVEAIRRALVSDDEIMRSAMCRDSICEEDYHPSSLPPQSSPRRRALTLSRNRFRGQPSSTASAESAGPETRARRKSSVSALASSHRIEKSYHCSSRDMHKKNEQGLRRKSLFSFTPVNIYFFLLSYTSTLSLPLLGGFTIVHHISDSCPDQVGLDWI</sequence>
<feature type="compositionally biased region" description="Low complexity" evidence="1">
    <location>
        <begin position="30"/>
        <end position="45"/>
    </location>
</feature>
<dbReference type="AlphaFoldDB" id="A0AAJ6QDU4"/>
<dbReference type="VEuPathDB" id="FungiDB:An08g10180"/>
<accession>A0AAJ6QDU4</accession>
<feature type="region of interest" description="Disordered" evidence="1">
    <location>
        <begin position="1"/>
        <end position="77"/>
    </location>
</feature>
<feature type="compositionally biased region" description="Basic and acidic residues" evidence="1">
    <location>
        <begin position="293"/>
        <end position="310"/>
    </location>
</feature>
<protein>
    <submittedName>
        <fullName evidence="2">Uncharacterized protein</fullName>
    </submittedName>
</protein>
<feature type="region of interest" description="Disordered" evidence="1">
    <location>
        <begin position="257"/>
        <end position="310"/>
    </location>
</feature>
<feature type="compositionally biased region" description="Low complexity" evidence="1">
    <location>
        <begin position="1"/>
        <end position="17"/>
    </location>
</feature>
<proteinExistence type="predicted"/>
<gene>
    <name evidence="2" type="ORF">An08g10180</name>
</gene>
<dbReference type="RefSeq" id="XP_001393126.3">
    <property type="nucleotide sequence ID" value="XM_001393089.3"/>
</dbReference>
<reference evidence="2" key="1">
    <citation type="submission" date="2025-02" db="EMBL/GenBank/DDBJ databases">
        <authorList>
            <consortium name="NCBI Genome Project"/>
        </authorList>
    </citation>
    <scope>NUCLEOTIDE SEQUENCE</scope>
</reference>
<feature type="compositionally biased region" description="Polar residues" evidence="1">
    <location>
        <begin position="175"/>
        <end position="190"/>
    </location>
</feature>
<feature type="compositionally biased region" description="Polar residues" evidence="1">
    <location>
        <begin position="144"/>
        <end position="162"/>
    </location>
</feature>
<feature type="region of interest" description="Disordered" evidence="1">
    <location>
        <begin position="95"/>
        <end position="190"/>
    </location>
</feature>
<dbReference type="KEGG" id="ang:An08g10180"/>
<name>A0AAJ6QDU4_ASPNG</name>
<feature type="compositionally biased region" description="Polar residues" evidence="1">
    <location>
        <begin position="54"/>
        <end position="73"/>
    </location>
</feature>
<dbReference type="GeneID" id="4983335"/>
<organism evidence="2">
    <name type="scientific">Aspergillus niger</name>
    <dbReference type="NCBI Taxonomy" id="5061"/>
    <lineage>
        <taxon>Eukaryota</taxon>
        <taxon>Fungi</taxon>
        <taxon>Dikarya</taxon>
        <taxon>Ascomycota</taxon>
        <taxon>Pezizomycotina</taxon>
        <taxon>Eurotiomycetes</taxon>
        <taxon>Eurotiomycetidae</taxon>
        <taxon>Eurotiales</taxon>
        <taxon>Aspergillaceae</taxon>
        <taxon>Aspergillus</taxon>
        <taxon>Aspergillus subgen. Circumdati</taxon>
    </lineage>
</organism>
<evidence type="ECO:0000256" key="1">
    <source>
        <dbReference type="SAM" id="MobiDB-lite"/>
    </source>
</evidence>
<evidence type="ECO:0000313" key="2">
    <source>
        <dbReference type="RefSeq" id="XP_001393126.3"/>
    </source>
</evidence>